<gene>
    <name evidence="5" type="ORF">BCR34DRAFT_485087</name>
</gene>
<evidence type="ECO:0000256" key="3">
    <source>
        <dbReference type="ARBA" id="ARBA00013252"/>
    </source>
</evidence>
<evidence type="ECO:0000256" key="4">
    <source>
        <dbReference type="ARBA" id="ARBA00023239"/>
    </source>
</evidence>
<evidence type="ECO:0000313" key="5">
    <source>
        <dbReference type="EMBL" id="ORY10822.1"/>
    </source>
</evidence>
<name>A0A1Y1ZKP0_9PLEO</name>
<proteinExistence type="inferred from homology"/>
<dbReference type="GO" id="GO:0008124">
    <property type="term" value="F:4-alpha-hydroxytetrahydrobiopterin dehydratase activity"/>
    <property type="evidence" value="ECO:0007669"/>
    <property type="project" value="UniProtKB-EC"/>
</dbReference>
<dbReference type="OrthoDB" id="277398at2759"/>
<dbReference type="AlphaFoldDB" id="A0A1Y1ZKP0"/>
<comment type="caution">
    <text evidence="5">The sequence shown here is derived from an EMBL/GenBank/DDBJ whole genome shotgun (WGS) entry which is preliminary data.</text>
</comment>
<dbReference type="SUPFAM" id="SSF55248">
    <property type="entry name" value="PCD-like"/>
    <property type="match status" value="1"/>
</dbReference>
<dbReference type="STRING" id="1231657.A0A1Y1ZKP0"/>
<accession>A0A1Y1ZKP0</accession>
<keyword evidence="4" id="KW-0456">Lyase</keyword>
<comment type="catalytic activity">
    <reaction evidence="1">
        <text>(4aS,6R)-4a-hydroxy-L-erythro-5,6,7,8-tetrahydrobiopterin = (6R)-L-erythro-6,7-dihydrobiopterin + H2O</text>
        <dbReference type="Rhea" id="RHEA:11920"/>
        <dbReference type="ChEBI" id="CHEBI:15377"/>
        <dbReference type="ChEBI" id="CHEBI:15642"/>
        <dbReference type="ChEBI" id="CHEBI:43120"/>
        <dbReference type="EC" id="4.2.1.96"/>
    </reaction>
</comment>
<comment type="similarity">
    <text evidence="2">Belongs to the pterin-4-alpha-carbinolamine dehydratase family.</text>
</comment>
<dbReference type="EC" id="4.2.1.96" evidence="3"/>
<dbReference type="Proteomes" id="UP000193144">
    <property type="component" value="Unassembled WGS sequence"/>
</dbReference>
<dbReference type="InterPro" id="IPR001533">
    <property type="entry name" value="Pterin_deHydtase"/>
</dbReference>
<dbReference type="Gene3D" id="3.30.1360.20">
    <property type="entry name" value="Transcriptional coactivator/pterin dehydratase"/>
    <property type="match status" value="1"/>
</dbReference>
<protein>
    <recommendedName>
        <fullName evidence="3">4a-hydroxytetrahydrobiopterin dehydratase</fullName>
        <ecNumber evidence="3">4.2.1.96</ecNumber>
    </recommendedName>
</protein>
<evidence type="ECO:0000313" key="6">
    <source>
        <dbReference type="Proteomes" id="UP000193144"/>
    </source>
</evidence>
<dbReference type="Pfam" id="PF01329">
    <property type="entry name" value="Pterin_4a"/>
    <property type="match status" value="1"/>
</dbReference>
<evidence type="ECO:0000256" key="1">
    <source>
        <dbReference type="ARBA" id="ARBA00001554"/>
    </source>
</evidence>
<dbReference type="GO" id="GO:0006729">
    <property type="term" value="P:tetrahydrobiopterin biosynthetic process"/>
    <property type="evidence" value="ECO:0007669"/>
    <property type="project" value="InterPro"/>
</dbReference>
<dbReference type="EMBL" id="MCFA01000068">
    <property type="protein sequence ID" value="ORY10822.1"/>
    <property type="molecule type" value="Genomic_DNA"/>
</dbReference>
<feature type="non-terminal residue" evidence="5">
    <location>
        <position position="1"/>
    </location>
</feature>
<sequence>KSQLEKTYVFKTYTKVSNIHHVIITRVKSANHHPTMISMRLFRLTMSSLKVIWTTHKPSRLSNKDIQIANYCDEQASHIRVVEPSEAPRCGPTPSTL</sequence>
<reference evidence="5 6" key="1">
    <citation type="submission" date="2016-07" db="EMBL/GenBank/DDBJ databases">
        <title>Pervasive Adenine N6-methylation of Active Genes in Fungi.</title>
        <authorList>
            <consortium name="DOE Joint Genome Institute"/>
            <person name="Mondo S.J."/>
            <person name="Dannebaum R.O."/>
            <person name="Kuo R.C."/>
            <person name="Labutti K."/>
            <person name="Haridas S."/>
            <person name="Kuo A."/>
            <person name="Salamov A."/>
            <person name="Ahrendt S.R."/>
            <person name="Lipzen A."/>
            <person name="Sullivan W."/>
            <person name="Andreopoulos W.B."/>
            <person name="Clum A."/>
            <person name="Lindquist E."/>
            <person name="Daum C."/>
            <person name="Ramamoorthy G.K."/>
            <person name="Gryganskyi A."/>
            <person name="Culley D."/>
            <person name="Magnuson J.K."/>
            <person name="James T.Y."/>
            <person name="O'Malley M.A."/>
            <person name="Stajich J.E."/>
            <person name="Spatafora J.W."/>
            <person name="Visel A."/>
            <person name="Grigoriev I.V."/>
        </authorList>
    </citation>
    <scope>NUCLEOTIDE SEQUENCE [LARGE SCALE GENOMIC DNA]</scope>
    <source>
        <strain evidence="5 6">CBS 115471</strain>
    </source>
</reference>
<keyword evidence="6" id="KW-1185">Reference proteome</keyword>
<organism evidence="5 6">
    <name type="scientific">Clohesyomyces aquaticus</name>
    <dbReference type="NCBI Taxonomy" id="1231657"/>
    <lineage>
        <taxon>Eukaryota</taxon>
        <taxon>Fungi</taxon>
        <taxon>Dikarya</taxon>
        <taxon>Ascomycota</taxon>
        <taxon>Pezizomycotina</taxon>
        <taxon>Dothideomycetes</taxon>
        <taxon>Pleosporomycetidae</taxon>
        <taxon>Pleosporales</taxon>
        <taxon>Lindgomycetaceae</taxon>
        <taxon>Clohesyomyces</taxon>
    </lineage>
</organism>
<dbReference type="InterPro" id="IPR036428">
    <property type="entry name" value="PCD_sf"/>
</dbReference>
<evidence type="ECO:0000256" key="2">
    <source>
        <dbReference type="ARBA" id="ARBA00006472"/>
    </source>
</evidence>